<keyword evidence="3" id="KW-0539">Nucleus</keyword>
<comment type="subcellular location">
    <subcellularLocation>
        <location evidence="1">Nucleus</location>
    </subcellularLocation>
</comment>
<evidence type="ECO:0000313" key="6">
    <source>
        <dbReference type="Proteomes" id="UP000242381"/>
    </source>
</evidence>
<comment type="similarity">
    <text evidence="2">Belongs to the NOC2 family.</text>
</comment>
<dbReference type="GO" id="GO:0042273">
    <property type="term" value="P:ribosomal large subunit biogenesis"/>
    <property type="evidence" value="ECO:0007669"/>
    <property type="project" value="TreeGrafter"/>
</dbReference>
<dbReference type="EMBL" id="KV921414">
    <property type="protein sequence ID" value="ORE15683.1"/>
    <property type="molecule type" value="Genomic_DNA"/>
</dbReference>
<feature type="region of interest" description="Disordered" evidence="4">
    <location>
        <begin position="17"/>
        <end position="82"/>
    </location>
</feature>
<sequence>MSKKEKKSTIKFQKTKLKGVVKKRKEINKFKRQIQRRQIRRAASKHHNKDQEQSNQDEPSTKEEEKEENVPQINTEDYFCNFIIDPEEQLDLSDDEESDLNVLDTFEDDVNMDEEEGEEPVLSEEEEEEEEESEEDEDEYESMEEDEDIEEEKDDNSEPVTMDMLNEWCLAASKKSTVAWKKLLMAFRSIVRSGDNTEFSYHVGSSKVYAKLVKYTLKTAYPILSKHIYFSKKEKYPGKTKNWPKLEKAIRLFLNNCVRFLRELSDDDIIQYVLQQLEPCTLYFGPFPKILTEYLRVLLDRWSDVGLSEETRQCCYRAIRQLGTAALDANRKNHMPNVLKGVYLVFAHRATKLNETSFSVIQQMLEEAADLYTVDHQLSYEHAHVYISQLADHLKKAKKEKTVESFKRIYTWQYISCLDFWANVISVTCDPTTGESSPMQAVVHPLVDLCLHTMRLNPVSQFLPLRIHLIRTLITFIDSTGYYIPLASYLYEALSEEVFKGRSKQADLPEFNWNLHLKTPKAYLQTKEYQDAVYNAAYDCLLDFYACLGLSIAFPELVIPAVDKLKEFASKSKGTKFAKSLRVLIERLETHKNFIEQKRAPIEYTPSKLEEAMAFLRTTDFEGTPLGKFLKQRSKQMV</sequence>
<gene>
    <name evidence="5" type="ORF">BCV71DRAFT_29543</name>
</gene>
<dbReference type="VEuPathDB" id="FungiDB:BCV72DRAFT_245878"/>
<feature type="compositionally biased region" description="Acidic residues" evidence="4">
    <location>
        <begin position="106"/>
        <end position="157"/>
    </location>
</feature>
<dbReference type="AlphaFoldDB" id="A0A1X0RUC5"/>
<proteinExistence type="inferred from homology"/>
<reference evidence="5 6" key="1">
    <citation type="journal article" date="2016" name="Proc. Natl. Acad. Sci. U.S.A.">
        <title>Lipid metabolic changes in an early divergent fungus govern the establishment of a mutualistic symbiosis with endobacteria.</title>
        <authorList>
            <person name="Lastovetsky O.A."/>
            <person name="Gaspar M.L."/>
            <person name="Mondo S.J."/>
            <person name="LaButti K.M."/>
            <person name="Sandor L."/>
            <person name="Grigoriev I.V."/>
            <person name="Henry S.A."/>
            <person name="Pawlowska T.E."/>
        </authorList>
    </citation>
    <scope>NUCLEOTIDE SEQUENCE [LARGE SCALE GENOMIC DNA]</scope>
    <source>
        <strain evidence="5 6">ATCC 11559</strain>
    </source>
</reference>
<feature type="compositionally biased region" description="Basic residues" evidence="4">
    <location>
        <begin position="17"/>
        <end position="48"/>
    </location>
</feature>
<evidence type="ECO:0000256" key="4">
    <source>
        <dbReference type="SAM" id="MobiDB-lite"/>
    </source>
</evidence>
<dbReference type="PANTHER" id="PTHR12687">
    <property type="entry name" value="NUCLEOLAR COMPLEX 2 AND RAD4-RELATED"/>
    <property type="match status" value="1"/>
</dbReference>
<evidence type="ECO:0000256" key="3">
    <source>
        <dbReference type="ARBA" id="ARBA00023242"/>
    </source>
</evidence>
<dbReference type="InterPro" id="IPR005343">
    <property type="entry name" value="Noc2"/>
</dbReference>
<protein>
    <submittedName>
        <fullName evidence="5">Noc2-domain-containing protein</fullName>
    </submittedName>
</protein>
<dbReference type="SUPFAM" id="SSF48371">
    <property type="entry name" value="ARM repeat"/>
    <property type="match status" value="1"/>
</dbReference>
<dbReference type="Proteomes" id="UP000242381">
    <property type="component" value="Unassembled WGS sequence"/>
</dbReference>
<dbReference type="InterPro" id="IPR016024">
    <property type="entry name" value="ARM-type_fold"/>
</dbReference>
<dbReference type="GO" id="GO:0030691">
    <property type="term" value="C:Noc2p-Noc3p complex"/>
    <property type="evidence" value="ECO:0007669"/>
    <property type="project" value="TreeGrafter"/>
</dbReference>
<dbReference type="Pfam" id="PF03715">
    <property type="entry name" value="Noc2"/>
    <property type="match status" value="1"/>
</dbReference>
<dbReference type="PANTHER" id="PTHR12687:SF4">
    <property type="entry name" value="NUCLEOLAR COMPLEX PROTEIN 2 HOMOLOG"/>
    <property type="match status" value="1"/>
</dbReference>
<organism evidence="5 6">
    <name type="scientific">Rhizopus microsporus</name>
    <dbReference type="NCBI Taxonomy" id="58291"/>
    <lineage>
        <taxon>Eukaryota</taxon>
        <taxon>Fungi</taxon>
        <taxon>Fungi incertae sedis</taxon>
        <taxon>Mucoromycota</taxon>
        <taxon>Mucoromycotina</taxon>
        <taxon>Mucoromycetes</taxon>
        <taxon>Mucorales</taxon>
        <taxon>Mucorineae</taxon>
        <taxon>Rhizopodaceae</taxon>
        <taxon>Rhizopus</taxon>
    </lineage>
</organism>
<dbReference type="GO" id="GO:0005730">
    <property type="term" value="C:nucleolus"/>
    <property type="evidence" value="ECO:0007669"/>
    <property type="project" value="TreeGrafter"/>
</dbReference>
<dbReference type="OMA" id="PGKTKNW"/>
<name>A0A1X0RUC5_RHIZD</name>
<dbReference type="GO" id="GO:0005654">
    <property type="term" value="C:nucleoplasm"/>
    <property type="evidence" value="ECO:0007669"/>
    <property type="project" value="TreeGrafter"/>
</dbReference>
<dbReference type="GO" id="GO:0030690">
    <property type="term" value="C:Noc1p-Noc2p complex"/>
    <property type="evidence" value="ECO:0007669"/>
    <property type="project" value="TreeGrafter"/>
</dbReference>
<evidence type="ECO:0000256" key="2">
    <source>
        <dbReference type="ARBA" id="ARBA00005907"/>
    </source>
</evidence>
<evidence type="ECO:0000313" key="5">
    <source>
        <dbReference type="EMBL" id="ORE15683.1"/>
    </source>
</evidence>
<accession>A0A1X0RUC5</accession>
<feature type="region of interest" description="Disordered" evidence="4">
    <location>
        <begin position="106"/>
        <end position="160"/>
    </location>
</feature>
<evidence type="ECO:0000256" key="1">
    <source>
        <dbReference type="ARBA" id="ARBA00004123"/>
    </source>
</evidence>